<sequence>MGRVPRVDIGNQFYHILNRANARLPIFNKDKDFEAFEKILEQARERYSMRIISYCLMPNHWHLILNPRKDGDLNLFMQWITLTHTQRWHAHYHSVGYGHLYQGRYKSFLIQNDSYLLTACKYVESNAFRAKLADKAEEWTWSSLWRREYGNSKQKEILSPWPMDIPEDYLKSINRPQIEDELGYIRESINKNRPFGDESWIEKIVKKFSLEMTLRKPGRPKRNL</sequence>
<dbReference type="InterPro" id="IPR002686">
    <property type="entry name" value="Transposase_17"/>
</dbReference>
<evidence type="ECO:0000313" key="2">
    <source>
        <dbReference type="EMBL" id="OGM99988.1"/>
    </source>
</evidence>
<dbReference type="Gene3D" id="3.30.70.1290">
    <property type="entry name" value="Transposase IS200-like"/>
    <property type="match status" value="1"/>
</dbReference>
<evidence type="ECO:0000313" key="3">
    <source>
        <dbReference type="Proteomes" id="UP000177117"/>
    </source>
</evidence>
<feature type="domain" description="Transposase IS200-like" evidence="1">
    <location>
        <begin position="9"/>
        <end position="126"/>
    </location>
</feature>
<dbReference type="PANTHER" id="PTHR34322">
    <property type="entry name" value="TRANSPOSASE, Y1_TNP DOMAIN-CONTAINING"/>
    <property type="match status" value="1"/>
</dbReference>
<reference evidence="2 3" key="1">
    <citation type="journal article" date="2016" name="Nat. Commun.">
        <title>Thousands of microbial genomes shed light on interconnected biogeochemical processes in an aquifer system.</title>
        <authorList>
            <person name="Anantharaman K."/>
            <person name="Brown C.T."/>
            <person name="Hug L.A."/>
            <person name="Sharon I."/>
            <person name="Castelle C.J."/>
            <person name="Probst A.J."/>
            <person name="Thomas B.C."/>
            <person name="Singh A."/>
            <person name="Wilkins M.J."/>
            <person name="Karaoz U."/>
            <person name="Brodie E.L."/>
            <person name="Williams K.H."/>
            <person name="Hubbard S.S."/>
            <person name="Banfield J.F."/>
        </authorList>
    </citation>
    <scope>NUCLEOTIDE SEQUENCE [LARGE SCALE GENOMIC DNA]</scope>
</reference>
<dbReference type="EMBL" id="MGJD01000031">
    <property type="protein sequence ID" value="OGM99988.1"/>
    <property type="molecule type" value="Genomic_DNA"/>
</dbReference>
<dbReference type="GO" id="GO:0004803">
    <property type="term" value="F:transposase activity"/>
    <property type="evidence" value="ECO:0007669"/>
    <property type="project" value="InterPro"/>
</dbReference>
<dbReference type="SUPFAM" id="SSF143422">
    <property type="entry name" value="Transposase IS200-like"/>
    <property type="match status" value="1"/>
</dbReference>
<evidence type="ECO:0000259" key="1">
    <source>
        <dbReference type="SMART" id="SM01321"/>
    </source>
</evidence>
<name>A0A1F8EIX0_9BACT</name>
<dbReference type="PANTHER" id="PTHR34322:SF2">
    <property type="entry name" value="TRANSPOSASE IS200-LIKE DOMAIN-CONTAINING PROTEIN"/>
    <property type="match status" value="1"/>
</dbReference>
<gene>
    <name evidence="2" type="ORF">A2650_01085</name>
</gene>
<proteinExistence type="predicted"/>
<dbReference type="InterPro" id="IPR036515">
    <property type="entry name" value="Transposase_17_sf"/>
</dbReference>
<dbReference type="SMART" id="SM01321">
    <property type="entry name" value="Y1_Tnp"/>
    <property type="match status" value="1"/>
</dbReference>
<dbReference type="Pfam" id="PF01797">
    <property type="entry name" value="Y1_Tnp"/>
    <property type="match status" value="1"/>
</dbReference>
<dbReference type="GO" id="GO:0003677">
    <property type="term" value="F:DNA binding"/>
    <property type="evidence" value="ECO:0007669"/>
    <property type="project" value="InterPro"/>
</dbReference>
<protein>
    <recommendedName>
        <fullName evidence="1">Transposase IS200-like domain-containing protein</fullName>
    </recommendedName>
</protein>
<dbReference type="GO" id="GO:0006313">
    <property type="term" value="P:DNA transposition"/>
    <property type="evidence" value="ECO:0007669"/>
    <property type="project" value="InterPro"/>
</dbReference>
<accession>A0A1F8EIX0</accession>
<dbReference type="AlphaFoldDB" id="A0A1F8EIX0"/>
<organism evidence="2 3">
    <name type="scientific">Candidatus Yanofskybacteria bacterium RIFCSPHIGHO2_01_FULL_41_53</name>
    <dbReference type="NCBI Taxonomy" id="1802663"/>
    <lineage>
        <taxon>Bacteria</taxon>
        <taxon>Candidatus Yanofskyibacteriota</taxon>
    </lineage>
</organism>
<dbReference type="Proteomes" id="UP000177117">
    <property type="component" value="Unassembled WGS sequence"/>
</dbReference>
<comment type="caution">
    <text evidence="2">The sequence shown here is derived from an EMBL/GenBank/DDBJ whole genome shotgun (WGS) entry which is preliminary data.</text>
</comment>